<dbReference type="AlphaFoldDB" id="A0A8H5CKF9"/>
<evidence type="ECO:0008006" key="16">
    <source>
        <dbReference type="Google" id="ProtNLM"/>
    </source>
</evidence>
<dbReference type="PANTHER" id="PTHR46300:SF2">
    <property type="entry name" value="CYTOCHROME P450 MONOOXYGENASE ALNH-RELATED"/>
    <property type="match status" value="1"/>
</dbReference>
<dbReference type="GO" id="GO:0005506">
    <property type="term" value="F:iron ion binding"/>
    <property type="evidence" value="ECO:0007669"/>
    <property type="project" value="InterPro"/>
</dbReference>
<evidence type="ECO:0000256" key="6">
    <source>
        <dbReference type="ARBA" id="ARBA00022692"/>
    </source>
</evidence>
<dbReference type="GO" id="GO:0004497">
    <property type="term" value="F:monooxygenase activity"/>
    <property type="evidence" value="ECO:0007669"/>
    <property type="project" value="UniProtKB-KW"/>
</dbReference>
<comment type="similarity">
    <text evidence="4">Belongs to the cytochrome P450 family.</text>
</comment>
<dbReference type="InterPro" id="IPR036396">
    <property type="entry name" value="Cyt_P450_sf"/>
</dbReference>
<dbReference type="GO" id="GO:0016705">
    <property type="term" value="F:oxidoreductase activity, acting on paired donors, with incorporation or reduction of molecular oxygen"/>
    <property type="evidence" value="ECO:0007669"/>
    <property type="project" value="InterPro"/>
</dbReference>
<comment type="subcellular location">
    <subcellularLocation>
        <location evidence="2">Membrane</location>
        <topology evidence="2">Single-pass membrane protein</topology>
    </subcellularLocation>
</comment>
<keyword evidence="6" id="KW-0812">Transmembrane</keyword>
<evidence type="ECO:0000256" key="2">
    <source>
        <dbReference type="ARBA" id="ARBA00004167"/>
    </source>
</evidence>
<evidence type="ECO:0000256" key="13">
    <source>
        <dbReference type="ARBA" id="ARBA00023180"/>
    </source>
</evidence>
<keyword evidence="7" id="KW-0479">Metal-binding</keyword>
<comment type="pathway">
    <text evidence="3">Secondary metabolite biosynthesis.</text>
</comment>
<gene>
    <name evidence="14" type="ORF">D9758_015612</name>
</gene>
<dbReference type="PANTHER" id="PTHR46300">
    <property type="entry name" value="P450, PUTATIVE (EUROFUNG)-RELATED-RELATED"/>
    <property type="match status" value="1"/>
</dbReference>
<dbReference type="Gene3D" id="1.10.630.10">
    <property type="entry name" value="Cytochrome P450"/>
    <property type="match status" value="1"/>
</dbReference>
<protein>
    <recommendedName>
        <fullName evidence="16">Cytochrome P450</fullName>
    </recommendedName>
</protein>
<evidence type="ECO:0000256" key="7">
    <source>
        <dbReference type="ARBA" id="ARBA00022723"/>
    </source>
</evidence>
<dbReference type="InterPro" id="IPR050364">
    <property type="entry name" value="Cytochrome_P450_fung"/>
</dbReference>
<comment type="cofactor">
    <cofactor evidence="1">
        <name>heme</name>
        <dbReference type="ChEBI" id="CHEBI:30413"/>
    </cofactor>
</comment>
<name>A0A8H5CKF9_9AGAR</name>
<evidence type="ECO:0000313" key="15">
    <source>
        <dbReference type="Proteomes" id="UP000559256"/>
    </source>
</evidence>
<keyword evidence="11" id="KW-0503">Monooxygenase</keyword>
<dbReference type="PRINTS" id="PR00463">
    <property type="entry name" value="EP450I"/>
</dbReference>
<reference evidence="14 15" key="1">
    <citation type="journal article" date="2020" name="ISME J.">
        <title>Uncovering the hidden diversity of litter-decomposition mechanisms in mushroom-forming fungi.</title>
        <authorList>
            <person name="Floudas D."/>
            <person name="Bentzer J."/>
            <person name="Ahren D."/>
            <person name="Johansson T."/>
            <person name="Persson P."/>
            <person name="Tunlid A."/>
        </authorList>
    </citation>
    <scope>NUCLEOTIDE SEQUENCE [LARGE SCALE GENOMIC DNA]</scope>
    <source>
        <strain evidence="14 15">CBS 291.85</strain>
    </source>
</reference>
<evidence type="ECO:0000256" key="5">
    <source>
        <dbReference type="ARBA" id="ARBA00022617"/>
    </source>
</evidence>
<dbReference type="Proteomes" id="UP000559256">
    <property type="component" value="Unassembled WGS sequence"/>
</dbReference>
<organism evidence="14 15">
    <name type="scientific">Tetrapyrgos nigripes</name>
    <dbReference type="NCBI Taxonomy" id="182062"/>
    <lineage>
        <taxon>Eukaryota</taxon>
        <taxon>Fungi</taxon>
        <taxon>Dikarya</taxon>
        <taxon>Basidiomycota</taxon>
        <taxon>Agaricomycotina</taxon>
        <taxon>Agaricomycetes</taxon>
        <taxon>Agaricomycetidae</taxon>
        <taxon>Agaricales</taxon>
        <taxon>Marasmiineae</taxon>
        <taxon>Marasmiaceae</taxon>
        <taxon>Tetrapyrgos</taxon>
    </lineage>
</organism>
<dbReference type="OrthoDB" id="2789670at2759"/>
<evidence type="ECO:0000256" key="4">
    <source>
        <dbReference type="ARBA" id="ARBA00010617"/>
    </source>
</evidence>
<dbReference type="SUPFAM" id="SSF48264">
    <property type="entry name" value="Cytochrome P450"/>
    <property type="match status" value="1"/>
</dbReference>
<evidence type="ECO:0000256" key="10">
    <source>
        <dbReference type="ARBA" id="ARBA00023004"/>
    </source>
</evidence>
<keyword evidence="9" id="KW-0560">Oxidoreductase</keyword>
<keyword evidence="12" id="KW-0472">Membrane</keyword>
<evidence type="ECO:0000313" key="14">
    <source>
        <dbReference type="EMBL" id="KAF5343385.1"/>
    </source>
</evidence>
<keyword evidence="10" id="KW-0408">Iron</keyword>
<evidence type="ECO:0000256" key="3">
    <source>
        <dbReference type="ARBA" id="ARBA00005179"/>
    </source>
</evidence>
<dbReference type="GO" id="GO:0020037">
    <property type="term" value="F:heme binding"/>
    <property type="evidence" value="ECO:0007669"/>
    <property type="project" value="InterPro"/>
</dbReference>
<dbReference type="GO" id="GO:0016020">
    <property type="term" value="C:membrane"/>
    <property type="evidence" value="ECO:0007669"/>
    <property type="project" value="UniProtKB-SubCell"/>
</dbReference>
<evidence type="ECO:0000256" key="12">
    <source>
        <dbReference type="ARBA" id="ARBA00023136"/>
    </source>
</evidence>
<dbReference type="Pfam" id="PF00067">
    <property type="entry name" value="p450"/>
    <property type="match status" value="1"/>
</dbReference>
<proteinExistence type="inferred from homology"/>
<evidence type="ECO:0000256" key="11">
    <source>
        <dbReference type="ARBA" id="ARBA00023033"/>
    </source>
</evidence>
<keyword evidence="8" id="KW-1133">Transmembrane helix</keyword>
<dbReference type="InterPro" id="IPR002401">
    <property type="entry name" value="Cyt_P450_E_grp-I"/>
</dbReference>
<sequence length="311" mass="35394">MRRGAHEALGKHAVQKYTGMQEREAALLVGDFLKNPEHWDAHLRRAAASLVLGVIYGLPPLRNSLDPDIVCVNRFVERALHAAAPGSFLVEYFTWMEYLPRWMSPWRRYAEDSFAQDSMLFERLFAEVKARVASGDHTPSVAATIIGDENHLDLTEKEASWLSATLYAAGAETTSGQLAWFMLAMLLYPDTQKLAQDEIDRVVGHGRLPSFSDFEQLHYTRALVMETLRWRAVPHRLSQDDYYEGYHLKKGTICVVNVWSLNHDPEVYGPNADEFEPRRHLDQDGNIKTGVADTKAENHHTFGFGRRPVML</sequence>
<evidence type="ECO:0000256" key="1">
    <source>
        <dbReference type="ARBA" id="ARBA00001971"/>
    </source>
</evidence>
<keyword evidence="13" id="KW-0325">Glycoprotein</keyword>
<keyword evidence="15" id="KW-1185">Reference proteome</keyword>
<accession>A0A8H5CKF9</accession>
<evidence type="ECO:0000256" key="9">
    <source>
        <dbReference type="ARBA" id="ARBA00023002"/>
    </source>
</evidence>
<evidence type="ECO:0000256" key="8">
    <source>
        <dbReference type="ARBA" id="ARBA00022989"/>
    </source>
</evidence>
<dbReference type="EMBL" id="JAACJM010000141">
    <property type="protein sequence ID" value="KAF5343385.1"/>
    <property type="molecule type" value="Genomic_DNA"/>
</dbReference>
<dbReference type="InterPro" id="IPR001128">
    <property type="entry name" value="Cyt_P450"/>
</dbReference>
<keyword evidence="5" id="KW-0349">Heme</keyword>
<comment type="caution">
    <text evidence="14">The sequence shown here is derived from an EMBL/GenBank/DDBJ whole genome shotgun (WGS) entry which is preliminary data.</text>
</comment>